<dbReference type="InterPro" id="IPR012347">
    <property type="entry name" value="Ferritin-like"/>
</dbReference>
<dbReference type="Pfam" id="PF04305">
    <property type="entry name" value="DUF455"/>
    <property type="match status" value="1"/>
</dbReference>
<dbReference type="CDD" id="cd00657">
    <property type="entry name" value="Ferritin_like"/>
    <property type="match status" value="1"/>
</dbReference>
<accession>A0A239Q0P8</accession>
<evidence type="ECO:0000313" key="1">
    <source>
        <dbReference type="EMBL" id="SNT75918.1"/>
    </source>
</evidence>
<sequence length="275" mass="29051">MIAPATSLACAAQALATAEPRAKAAAALDAAVRLQAAPALDPARLAGLADRPARPARPILAPPGKVPRRRLGSPRGRIALLHALAHIEFNAIDLAFDMAARFACDIAEAGLDARAFVADWAQVGADEARHFLMLADRLEALGAAYGDLPAHDRLWEAALATRDDALARLAVAPMALEARGLDVTPGLIARLEAAGDARSAALLRVIYEDEIGHVAAGVRWFRRLCARRGLRPAAAFRKLIAERLAGGLKPPFNTEGRSAADLTADFYAETGRIMA</sequence>
<protein>
    <submittedName>
        <fullName evidence="1">Uncharacterized conserved protein, contains ferritin-like DUF455 domain</fullName>
    </submittedName>
</protein>
<organism evidence="1 2">
    <name type="scientific">Amphiplicatus metriothermophilus</name>
    <dbReference type="NCBI Taxonomy" id="1519374"/>
    <lineage>
        <taxon>Bacteria</taxon>
        <taxon>Pseudomonadati</taxon>
        <taxon>Pseudomonadota</taxon>
        <taxon>Alphaproteobacteria</taxon>
        <taxon>Parvularculales</taxon>
        <taxon>Parvularculaceae</taxon>
        <taxon>Amphiplicatus</taxon>
    </lineage>
</organism>
<dbReference type="AlphaFoldDB" id="A0A239Q0P8"/>
<dbReference type="InterPro" id="IPR007402">
    <property type="entry name" value="DUF455"/>
</dbReference>
<keyword evidence="2" id="KW-1185">Reference proteome</keyword>
<dbReference type="PANTHER" id="PTHR42782">
    <property type="entry name" value="SI:CH73-314G15.3"/>
    <property type="match status" value="1"/>
</dbReference>
<dbReference type="SUPFAM" id="SSF47240">
    <property type="entry name" value="Ferritin-like"/>
    <property type="match status" value="1"/>
</dbReference>
<name>A0A239Q0P8_9PROT</name>
<dbReference type="PIRSF" id="PIRSF012318">
    <property type="entry name" value="UCP012318"/>
    <property type="match status" value="1"/>
</dbReference>
<dbReference type="Gene3D" id="1.20.1260.10">
    <property type="match status" value="1"/>
</dbReference>
<dbReference type="PANTHER" id="PTHR42782:SF4">
    <property type="entry name" value="DUF455 DOMAIN-CONTAINING PROTEIN"/>
    <property type="match status" value="1"/>
</dbReference>
<gene>
    <name evidence="1" type="ORF">SAMN06297382_2982</name>
</gene>
<evidence type="ECO:0000313" key="2">
    <source>
        <dbReference type="Proteomes" id="UP000198346"/>
    </source>
</evidence>
<dbReference type="InterPro" id="IPR011197">
    <property type="entry name" value="UCP012318"/>
</dbReference>
<dbReference type="InterPro" id="IPR009078">
    <property type="entry name" value="Ferritin-like_SF"/>
</dbReference>
<reference evidence="1 2" key="1">
    <citation type="submission" date="2017-07" db="EMBL/GenBank/DDBJ databases">
        <authorList>
            <person name="Sun Z.S."/>
            <person name="Albrecht U."/>
            <person name="Echele G."/>
            <person name="Lee C.C."/>
        </authorList>
    </citation>
    <scope>NUCLEOTIDE SEQUENCE [LARGE SCALE GENOMIC DNA]</scope>
    <source>
        <strain evidence="1 2">CGMCC 1.12710</strain>
    </source>
</reference>
<dbReference type="Proteomes" id="UP000198346">
    <property type="component" value="Unassembled WGS sequence"/>
</dbReference>
<proteinExistence type="predicted"/>
<dbReference type="EMBL" id="FZQA01000011">
    <property type="protein sequence ID" value="SNT75918.1"/>
    <property type="molecule type" value="Genomic_DNA"/>
</dbReference>